<accession>A0ABW4P044</accession>
<comment type="caution">
    <text evidence="1">The sequence shown here is derived from an EMBL/GenBank/DDBJ whole genome shotgun (WGS) entry which is preliminary data.</text>
</comment>
<evidence type="ECO:0000313" key="2">
    <source>
        <dbReference type="Proteomes" id="UP001597286"/>
    </source>
</evidence>
<protein>
    <submittedName>
        <fullName evidence="1">SRPBCC family protein</fullName>
    </submittedName>
</protein>
<dbReference type="RefSeq" id="WP_378484017.1">
    <property type="nucleotide sequence ID" value="NZ_JBHUFB010000007.1"/>
</dbReference>
<dbReference type="SUPFAM" id="SSF55961">
    <property type="entry name" value="Bet v1-like"/>
    <property type="match status" value="1"/>
</dbReference>
<evidence type="ECO:0000313" key="1">
    <source>
        <dbReference type="EMBL" id="MFD1811471.1"/>
    </source>
</evidence>
<proteinExistence type="predicted"/>
<dbReference type="InterPro" id="IPR019587">
    <property type="entry name" value="Polyketide_cyclase/dehydratase"/>
</dbReference>
<reference evidence="2" key="1">
    <citation type="journal article" date="2019" name="Int. J. Syst. Evol. Microbiol.">
        <title>The Global Catalogue of Microorganisms (GCM) 10K type strain sequencing project: providing services to taxonomists for standard genome sequencing and annotation.</title>
        <authorList>
            <consortium name="The Broad Institute Genomics Platform"/>
            <consortium name="The Broad Institute Genome Sequencing Center for Infectious Disease"/>
            <person name="Wu L."/>
            <person name="Ma J."/>
        </authorList>
    </citation>
    <scope>NUCLEOTIDE SEQUENCE [LARGE SCALE GENOMIC DNA]</scope>
    <source>
        <strain evidence="2">DT72</strain>
    </source>
</reference>
<dbReference type="Gene3D" id="3.30.530.20">
    <property type="match status" value="1"/>
</dbReference>
<dbReference type="InterPro" id="IPR023393">
    <property type="entry name" value="START-like_dom_sf"/>
</dbReference>
<dbReference type="Proteomes" id="UP001597286">
    <property type="component" value="Unassembled WGS sequence"/>
</dbReference>
<keyword evidence="2" id="KW-1185">Reference proteome</keyword>
<name>A0ABW4P044_9NOCA</name>
<dbReference type="CDD" id="cd07818">
    <property type="entry name" value="SRPBCC_1"/>
    <property type="match status" value="1"/>
</dbReference>
<sequence length="155" mass="16847">MADSTFLVERSTTIGAGPEVVFDLIDDFRRWTEWSPWEGVDPNLNRTYSGADRGVGASYAWTGNRKAGAGSMTITESVPGRKVTLDLAFLKPFKATNVTTFLIEPGADGTTVRWQMAGTRSGLMKVFGLVMNMDKIVGKDFEKGLASMKEVAEAA</sequence>
<organism evidence="1 2">
    <name type="scientific">Rhodococcus gannanensis</name>
    <dbReference type="NCBI Taxonomy" id="1960308"/>
    <lineage>
        <taxon>Bacteria</taxon>
        <taxon>Bacillati</taxon>
        <taxon>Actinomycetota</taxon>
        <taxon>Actinomycetes</taxon>
        <taxon>Mycobacteriales</taxon>
        <taxon>Nocardiaceae</taxon>
        <taxon>Rhodococcus</taxon>
    </lineage>
</organism>
<dbReference type="EMBL" id="JBHUFB010000007">
    <property type="protein sequence ID" value="MFD1811471.1"/>
    <property type="molecule type" value="Genomic_DNA"/>
</dbReference>
<dbReference type="Pfam" id="PF10604">
    <property type="entry name" value="Polyketide_cyc2"/>
    <property type="match status" value="1"/>
</dbReference>
<gene>
    <name evidence="1" type="ORF">ACFSJG_04535</name>
</gene>